<dbReference type="InterPro" id="IPR017853">
    <property type="entry name" value="GH"/>
</dbReference>
<accession>A0A0E2D9U1</accession>
<dbReference type="SUPFAM" id="SSF51445">
    <property type="entry name" value="(Trans)glycosidases"/>
    <property type="match status" value="1"/>
</dbReference>
<dbReference type="PROSITE" id="PS51910">
    <property type="entry name" value="GH18_2"/>
    <property type="match status" value="1"/>
</dbReference>
<dbReference type="PANTHER" id="PTHR46066">
    <property type="entry name" value="CHITINASE DOMAIN-CONTAINING PROTEIN 1 FAMILY MEMBER"/>
    <property type="match status" value="1"/>
</dbReference>
<dbReference type="EMBL" id="AHNR02000013">
    <property type="protein sequence ID" value="EKR56678.1"/>
    <property type="molecule type" value="Genomic_DNA"/>
</dbReference>
<dbReference type="PANTHER" id="PTHR46066:SF2">
    <property type="entry name" value="CHITINASE DOMAIN-CONTAINING PROTEIN 1"/>
    <property type="match status" value="1"/>
</dbReference>
<evidence type="ECO:0000313" key="3">
    <source>
        <dbReference type="Proteomes" id="UP000001340"/>
    </source>
</evidence>
<dbReference type="Pfam" id="PF00704">
    <property type="entry name" value="Glyco_hydro_18"/>
    <property type="match status" value="1"/>
</dbReference>
<dbReference type="Gene3D" id="3.20.20.80">
    <property type="entry name" value="Glycosidases"/>
    <property type="match status" value="1"/>
</dbReference>
<protein>
    <submittedName>
        <fullName evidence="2">Glycosyl hydrolase, family 18 domain protein</fullName>
    </submittedName>
</protein>
<keyword evidence="2" id="KW-0378">Hydrolase</keyword>
<comment type="caution">
    <text evidence="2">The sequence shown here is derived from an EMBL/GenBank/DDBJ whole genome shotgun (WGS) entry which is preliminary data.</text>
</comment>
<gene>
    <name evidence="2" type="ORF">LEP1GSC105_3180</name>
</gene>
<dbReference type="AlphaFoldDB" id="A0A0E2D9U1"/>
<organism evidence="2 3">
    <name type="scientific">Leptospira interrogans str. UI 12758</name>
    <dbReference type="NCBI Taxonomy" id="1049938"/>
    <lineage>
        <taxon>Bacteria</taxon>
        <taxon>Pseudomonadati</taxon>
        <taxon>Spirochaetota</taxon>
        <taxon>Spirochaetia</taxon>
        <taxon>Leptospirales</taxon>
        <taxon>Leptospiraceae</taxon>
        <taxon>Leptospira</taxon>
    </lineage>
</organism>
<dbReference type="RefSeq" id="WP_001023343.1">
    <property type="nucleotide sequence ID" value="NZ_AHNR02000013.1"/>
</dbReference>
<reference evidence="2 3" key="1">
    <citation type="submission" date="2012-10" db="EMBL/GenBank/DDBJ databases">
        <authorList>
            <person name="Harkins D.M."/>
            <person name="Durkin A.S."/>
            <person name="Brinkac L.M."/>
            <person name="Haft D.H."/>
            <person name="Selengut J.D."/>
            <person name="Sanka R."/>
            <person name="DePew J."/>
            <person name="Purushe J."/>
            <person name="Chanthongthip A."/>
            <person name="Lattana O."/>
            <person name="Phetsouvanh R."/>
            <person name="Newton P.N."/>
            <person name="Vinetz J.M."/>
            <person name="Sutton G.G."/>
            <person name="Nierman W.C."/>
            <person name="Fouts D.E."/>
        </authorList>
    </citation>
    <scope>NUCLEOTIDE SEQUENCE [LARGE SCALE GENOMIC DNA]</scope>
    <source>
        <strain evidence="2 3">UI 12758</strain>
    </source>
</reference>
<dbReference type="GO" id="GO:0016787">
    <property type="term" value="F:hydrolase activity"/>
    <property type="evidence" value="ECO:0007669"/>
    <property type="project" value="UniProtKB-KW"/>
</dbReference>
<dbReference type="Proteomes" id="UP000001340">
    <property type="component" value="Unassembled WGS sequence"/>
</dbReference>
<dbReference type="GO" id="GO:0005975">
    <property type="term" value="P:carbohydrate metabolic process"/>
    <property type="evidence" value="ECO:0007669"/>
    <property type="project" value="InterPro"/>
</dbReference>
<feature type="domain" description="GH18" evidence="1">
    <location>
        <begin position="13"/>
        <end position="309"/>
    </location>
</feature>
<sequence length="309" mass="35830">MNILKILTVFSLFVGNSLWGTNLPFYWNYVLITSIKKQSSTYWSDIFSKSHTICYTGAVILSNGYFKFSLLPKNFIKLSKNYKIRLIPLITTVSKNDSSFLSSDVTMKIAIENLINFLKQNPEIAGLHFDIEFLPKSEIGNYKKFLRKLKQELPKEKVLTVAIFPQLEFPNQNFIIHSELIEEKSIDEFVLMSYDFHSPKTNPGPVTSIALTKKNLEFLLKRTSNSKLWLGLPLYGYFWNRNGRVQILTQKDLKKFRESSEIILNEDGFFFVKNSKGEGYISDLNTLEKYNVLINTFQLKGTAFWRVGF</sequence>
<evidence type="ECO:0000259" key="1">
    <source>
        <dbReference type="PROSITE" id="PS51910"/>
    </source>
</evidence>
<name>A0A0E2D9U1_LEPIR</name>
<proteinExistence type="predicted"/>
<dbReference type="InterPro" id="IPR001223">
    <property type="entry name" value="Glyco_hydro18_cat"/>
</dbReference>
<evidence type="ECO:0000313" key="2">
    <source>
        <dbReference type="EMBL" id="EKR56678.1"/>
    </source>
</evidence>